<keyword evidence="2" id="KW-1185">Reference proteome</keyword>
<evidence type="ECO:0000313" key="1">
    <source>
        <dbReference type="EMBL" id="ATB30057.1"/>
    </source>
</evidence>
<sequence>MLFFDLEAYAPPDERTASRGSLIVNPARPGHILLGGCFFSRRFADPFPEAPEVQGLWLWHFGSERALLRAIRERFEAEWARQRAENARVLGKPVVDLVVCGAGIARFDLPALYCRSLLHEVASAVELYELYFKARPIDLSNEAGFLFPEEPHLYPKTTRELAGRLGLRERKGSSKSVWDSYERGEHEAIERRTADELRLVLELYRRLRERVVPTPPP</sequence>
<organism evidence="1 2">
    <name type="scientific">Melittangium boletus DSM 14713</name>
    <dbReference type="NCBI Taxonomy" id="1294270"/>
    <lineage>
        <taxon>Bacteria</taxon>
        <taxon>Pseudomonadati</taxon>
        <taxon>Myxococcota</taxon>
        <taxon>Myxococcia</taxon>
        <taxon>Myxococcales</taxon>
        <taxon>Cystobacterineae</taxon>
        <taxon>Archangiaceae</taxon>
        <taxon>Melittangium</taxon>
    </lineage>
</organism>
<protein>
    <submittedName>
        <fullName evidence="1">Uncharacterized protein</fullName>
    </submittedName>
</protein>
<dbReference type="OrthoDB" id="5504737at2"/>
<accession>A0A250IFW5</accession>
<gene>
    <name evidence="1" type="ORF">MEBOL_003512</name>
</gene>
<name>A0A250IFW5_9BACT</name>
<dbReference type="EMBL" id="CP022163">
    <property type="protein sequence ID" value="ATB30057.1"/>
    <property type="molecule type" value="Genomic_DNA"/>
</dbReference>
<dbReference type="Proteomes" id="UP000217289">
    <property type="component" value="Chromosome"/>
</dbReference>
<dbReference type="KEGG" id="mbd:MEBOL_003512"/>
<evidence type="ECO:0000313" key="2">
    <source>
        <dbReference type="Proteomes" id="UP000217289"/>
    </source>
</evidence>
<proteinExistence type="predicted"/>
<dbReference type="RefSeq" id="WP_095978548.1">
    <property type="nucleotide sequence ID" value="NZ_CP022163.1"/>
</dbReference>
<dbReference type="AlphaFoldDB" id="A0A250IFW5"/>
<reference evidence="1 2" key="1">
    <citation type="submission" date="2017-06" db="EMBL/GenBank/DDBJ databases">
        <authorList>
            <person name="Kim H.J."/>
            <person name="Triplett B.A."/>
        </authorList>
    </citation>
    <scope>NUCLEOTIDE SEQUENCE [LARGE SCALE GENOMIC DNA]</scope>
    <source>
        <strain evidence="1 2">DSM 14713</strain>
    </source>
</reference>